<feature type="transmembrane region" description="Helical" evidence="9">
    <location>
        <begin position="111"/>
        <end position="128"/>
    </location>
</feature>
<keyword evidence="6 9" id="KW-0378">Hydrolase</keyword>
<dbReference type="HAMAP" id="MF_00161">
    <property type="entry name" value="LspA"/>
    <property type="match status" value="1"/>
</dbReference>
<organism evidence="13 14">
    <name type="scientific">Psychrobacter aestuarii</name>
    <dbReference type="NCBI Taxonomy" id="556327"/>
    <lineage>
        <taxon>Bacteria</taxon>
        <taxon>Pseudomonadati</taxon>
        <taxon>Pseudomonadota</taxon>
        <taxon>Gammaproteobacteria</taxon>
        <taxon>Moraxellales</taxon>
        <taxon>Moraxellaceae</taxon>
        <taxon>Psychrobacter</taxon>
    </lineage>
</organism>
<feature type="compositionally biased region" description="Basic and acidic residues" evidence="12">
    <location>
        <begin position="11"/>
        <end position="20"/>
    </location>
</feature>
<dbReference type="RefSeq" id="WP_201504137.1">
    <property type="nucleotide sequence ID" value="NZ_BAAAFR010000001.1"/>
</dbReference>
<protein>
    <recommendedName>
        <fullName evidence="9">Lipoprotein signal peptidase</fullName>
        <ecNumber evidence="9">3.4.23.36</ecNumber>
    </recommendedName>
    <alternativeName>
        <fullName evidence="9">Prolipoprotein signal peptidase</fullName>
    </alternativeName>
    <alternativeName>
        <fullName evidence="9">Signal peptidase II</fullName>
        <shortName evidence="9">SPase II</shortName>
    </alternativeName>
</protein>
<evidence type="ECO:0000256" key="11">
    <source>
        <dbReference type="RuleBase" id="RU004181"/>
    </source>
</evidence>
<evidence type="ECO:0000256" key="5">
    <source>
        <dbReference type="ARBA" id="ARBA00022750"/>
    </source>
</evidence>
<feature type="compositionally biased region" description="Polar residues" evidence="12">
    <location>
        <begin position="25"/>
        <end position="37"/>
    </location>
</feature>
<comment type="similarity">
    <text evidence="1 9 11">Belongs to the peptidase A8 family.</text>
</comment>
<evidence type="ECO:0000256" key="12">
    <source>
        <dbReference type="SAM" id="MobiDB-lite"/>
    </source>
</evidence>
<sequence>MPNSPNPNEHAPSEQKDTRAPAHVTTGNSSVPKGRLNKNQPVLANGSKAFLWYGLAILLLVVDQWTKWLAETTLTFHQPVPVIEPVLNWTLAYNYGAAFSFLAEAGGWQKWFFAGLALAMSLFLLVYLMRVPREAKLLSVGLALMLGGAVGNLIDRLLHGHVIDFIHVHYYDAWHYPIFNIADMGISIGVALIVIDMLFLEKKRQR</sequence>
<keyword evidence="5 9" id="KW-0064">Aspartyl protease</keyword>
<feature type="transmembrane region" description="Helical" evidence="9">
    <location>
        <begin position="174"/>
        <end position="200"/>
    </location>
</feature>
<keyword evidence="3 9" id="KW-0645">Protease</keyword>
<keyword evidence="2 9" id="KW-1003">Cell membrane</keyword>
<feature type="transmembrane region" description="Helical" evidence="9">
    <location>
        <begin position="42"/>
        <end position="62"/>
    </location>
</feature>
<evidence type="ECO:0000256" key="9">
    <source>
        <dbReference type="HAMAP-Rule" id="MF_00161"/>
    </source>
</evidence>
<comment type="subcellular location">
    <subcellularLocation>
        <location evidence="9">Cell membrane</location>
        <topology evidence="9">Multi-pass membrane protein</topology>
    </subcellularLocation>
</comment>
<dbReference type="Proteomes" id="UP001501787">
    <property type="component" value="Unassembled WGS sequence"/>
</dbReference>
<name>A0ABP3F9M9_9GAMM</name>
<evidence type="ECO:0000313" key="13">
    <source>
        <dbReference type="EMBL" id="GAA0309455.1"/>
    </source>
</evidence>
<keyword evidence="14" id="KW-1185">Reference proteome</keyword>
<evidence type="ECO:0000256" key="8">
    <source>
        <dbReference type="ARBA" id="ARBA00023136"/>
    </source>
</evidence>
<evidence type="ECO:0000256" key="7">
    <source>
        <dbReference type="ARBA" id="ARBA00022989"/>
    </source>
</evidence>
<dbReference type="NCBIfam" id="NF011366">
    <property type="entry name" value="PRK14785.1"/>
    <property type="match status" value="1"/>
</dbReference>
<dbReference type="NCBIfam" id="TIGR00077">
    <property type="entry name" value="lspA"/>
    <property type="match status" value="1"/>
</dbReference>
<gene>
    <name evidence="9 13" type="primary">lspA</name>
    <name evidence="13" type="ORF">GCM10009129_03300</name>
</gene>
<proteinExistence type="inferred from homology"/>
<comment type="pathway">
    <text evidence="9">Protein modification; lipoprotein biosynthesis (signal peptide cleavage).</text>
</comment>
<dbReference type="EMBL" id="BAAAFR010000001">
    <property type="protein sequence ID" value="GAA0309455.1"/>
    <property type="molecule type" value="Genomic_DNA"/>
</dbReference>
<feature type="transmembrane region" description="Helical" evidence="9">
    <location>
        <begin position="135"/>
        <end position="154"/>
    </location>
</feature>
<dbReference type="EC" id="3.4.23.36" evidence="9"/>
<dbReference type="Pfam" id="PF01252">
    <property type="entry name" value="Peptidase_A8"/>
    <property type="match status" value="1"/>
</dbReference>
<keyword evidence="8 9" id="KW-0472">Membrane</keyword>
<dbReference type="InterPro" id="IPR001872">
    <property type="entry name" value="Peptidase_A8"/>
</dbReference>
<dbReference type="PANTHER" id="PTHR33695:SF1">
    <property type="entry name" value="LIPOPROTEIN SIGNAL PEPTIDASE"/>
    <property type="match status" value="1"/>
</dbReference>
<evidence type="ECO:0000256" key="6">
    <source>
        <dbReference type="ARBA" id="ARBA00022801"/>
    </source>
</evidence>
<evidence type="ECO:0000256" key="3">
    <source>
        <dbReference type="ARBA" id="ARBA00022670"/>
    </source>
</evidence>
<comment type="catalytic activity">
    <reaction evidence="9 10">
        <text>Release of signal peptides from bacterial membrane prolipoproteins. Hydrolyzes -Xaa-Yaa-Zaa-|-(S,diacylglyceryl)Cys-, in which Xaa is hydrophobic (preferably Leu), and Yaa (Ala or Ser) and Zaa (Gly or Ala) have small, neutral side chains.</text>
        <dbReference type="EC" id="3.4.23.36"/>
    </reaction>
</comment>
<evidence type="ECO:0000256" key="4">
    <source>
        <dbReference type="ARBA" id="ARBA00022692"/>
    </source>
</evidence>
<dbReference type="PRINTS" id="PR00781">
    <property type="entry name" value="LIPOSIGPTASE"/>
</dbReference>
<keyword evidence="4 9" id="KW-0812">Transmembrane</keyword>
<dbReference type="PANTHER" id="PTHR33695">
    <property type="entry name" value="LIPOPROTEIN SIGNAL PEPTIDASE"/>
    <property type="match status" value="1"/>
</dbReference>
<feature type="active site" evidence="9">
    <location>
        <position position="183"/>
    </location>
</feature>
<comment type="caution">
    <text evidence="13">The sequence shown here is derived from an EMBL/GenBank/DDBJ whole genome shotgun (WGS) entry which is preliminary data.</text>
</comment>
<evidence type="ECO:0000256" key="1">
    <source>
        <dbReference type="ARBA" id="ARBA00006139"/>
    </source>
</evidence>
<comment type="function">
    <text evidence="9 10">This protein specifically catalyzes the removal of signal peptides from prolipoproteins.</text>
</comment>
<reference evidence="14" key="1">
    <citation type="journal article" date="2019" name="Int. J. Syst. Evol. Microbiol.">
        <title>The Global Catalogue of Microorganisms (GCM) 10K type strain sequencing project: providing services to taxonomists for standard genome sequencing and annotation.</title>
        <authorList>
            <consortium name="The Broad Institute Genomics Platform"/>
            <consortium name="The Broad Institute Genome Sequencing Center for Infectious Disease"/>
            <person name="Wu L."/>
            <person name="Ma J."/>
        </authorList>
    </citation>
    <scope>NUCLEOTIDE SEQUENCE [LARGE SCALE GENOMIC DNA]</scope>
    <source>
        <strain evidence="14">JCM 16343</strain>
    </source>
</reference>
<feature type="active site" evidence="9">
    <location>
        <position position="164"/>
    </location>
</feature>
<feature type="region of interest" description="Disordered" evidence="12">
    <location>
        <begin position="1"/>
        <end position="37"/>
    </location>
</feature>
<evidence type="ECO:0000256" key="10">
    <source>
        <dbReference type="RuleBase" id="RU000594"/>
    </source>
</evidence>
<evidence type="ECO:0000256" key="2">
    <source>
        <dbReference type="ARBA" id="ARBA00022475"/>
    </source>
</evidence>
<evidence type="ECO:0000313" key="14">
    <source>
        <dbReference type="Proteomes" id="UP001501787"/>
    </source>
</evidence>
<dbReference type="PROSITE" id="PS00855">
    <property type="entry name" value="SPASE_II"/>
    <property type="match status" value="1"/>
</dbReference>
<keyword evidence="7 9" id="KW-1133">Transmembrane helix</keyword>
<accession>A0ABP3F9M9</accession>